<feature type="domain" description="GYF" evidence="2">
    <location>
        <begin position="388"/>
        <end position="436"/>
    </location>
</feature>
<dbReference type="Proteomes" id="UP000265515">
    <property type="component" value="Unassembled WGS sequence"/>
</dbReference>
<evidence type="ECO:0000256" key="1">
    <source>
        <dbReference type="SAM" id="MobiDB-lite"/>
    </source>
</evidence>
<dbReference type="Gene3D" id="3.30.1490.40">
    <property type="match status" value="2"/>
</dbReference>
<dbReference type="Pfam" id="PF02213">
    <property type="entry name" value="GYF"/>
    <property type="match status" value="2"/>
</dbReference>
<feature type="region of interest" description="Disordered" evidence="1">
    <location>
        <begin position="654"/>
        <end position="779"/>
    </location>
</feature>
<protein>
    <recommendedName>
        <fullName evidence="2">GYF domain-containing protein</fullName>
    </recommendedName>
</protein>
<evidence type="ECO:0000313" key="3">
    <source>
        <dbReference type="EMBL" id="GBG69424.1"/>
    </source>
</evidence>
<dbReference type="PROSITE" id="PS50829">
    <property type="entry name" value="GYF"/>
    <property type="match status" value="2"/>
</dbReference>
<feature type="region of interest" description="Disordered" evidence="1">
    <location>
        <begin position="73"/>
        <end position="94"/>
    </location>
</feature>
<dbReference type="EMBL" id="BFEA01000114">
    <property type="protein sequence ID" value="GBG69424.1"/>
    <property type="molecule type" value="Genomic_DNA"/>
</dbReference>
<feature type="compositionally biased region" description="Pro residues" evidence="1">
    <location>
        <begin position="151"/>
        <end position="161"/>
    </location>
</feature>
<comment type="caution">
    <text evidence="3">The sequence shown here is derived from an EMBL/GenBank/DDBJ whole genome shotgun (WGS) entry which is preliminary data.</text>
</comment>
<sequence length="800" mass="83195">MVGGVGGAGGGGVGWAKNGNGALAARAQVSQLSVGGNLRGPAAIPQYLPGSGGVVPESPGHGHAYRKAGVTASPSAQEGGMVGNADGILSSPHPEKTWVSPYSINGNGNIGSSSSSNGNGCHLTNLGMESSAAASASIIRSPARNLQGHPAPLPPVPPSPSPSSNSNPGSPAPATPSSTISCSSDTASLLSSGQGQQMDGSGHLPQPLPWGSSMLPTGMGVPPGSGMNSDRGMYQSPGSLTYANGNGSIGGGRDWEYMLSSPVSCSPSPRGDPPKGLDNQSIRRQNYRDDKARGKFGSVLGGSSFSSAVPPVVPRLKIMLMADGTRHVSMEDGPPSAGDHPVESGSGRTSFSGRGGGSSKHSLGGSNKSGFGGTSRRTLPGDHNSTTARIWYYKDTANVEHGPQTMQELVQWHKEGYFDSNLLVREKGHNVWKTLTEICTERAPKSPQGMPCIGENVARVPGQESHVSVLGLPSAMKQLSINPGTYSPTMSGGIGGRGRGHSRSLSAEQDLRAPHAGQYRHSPDPIVLRKSQSAHYPADRDFVRRGVGSESGSGVFFQSGTDGQRSPLEPAGMEGGRLISVDPDKQSVYAEKLFKATEEWFYIDPSGSLQGPFNGERMYKWWKRGYFTDTKFRRGAEGQFYTLPELIACLSMDTHDGSRSSDHSGSGSLDGDGDGEEGTADEAIGSSRFGREMESSRGLERIPEKSEANVADGPSASTAPVAEETRGRNASPGAPGEKASDEQVRDEVNVASAGDRSRESSRNVQHGEGTYNQFDNEKGAGSVGAVVTVNALCNEADDHA</sequence>
<dbReference type="SUPFAM" id="SSF55277">
    <property type="entry name" value="GYF domain"/>
    <property type="match status" value="2"/>
</dbReference>
<feature type="compositionally biased region" description="Acidic residues" evidence="1">
    <location>
        <begin position="671"/>
        <end position="680"/>
    </location>
</feature>
<evidence type="ECO:0000313" key="4">
    <source>
        <dbReference type="Proteomes" id="UP000265515"/>
    </source>
</evidence>
<feature type="region of interest" description="Disordered" evidence="1">
    <location>
        <begin position="144"/>
        <end position="233"/>
    </location>
</feature>
<proteinExistence type="predicted"/>
<feature type="region of interest" description="Disordered" evidence="1">
    <location>
        <begin position="260"/>
        <end position="296"/>
    </location>
</feature>
<accession>A0A388KH76</accession>
<feature type="domain" description="GYF" evidence="2">
    <location>
        <begin position="597"/>
        <end position="644"/>
    </location>
</feature>
<dbReference type="AlphaFoldDB" id="A0A388KH76"/>
<keyword evidence="4" id="KW-1185">Reference proteome</keyword>
<feature type="region of interest" description="Disordered" evidence="1">
    <location>
        <begin position="488"/>
        <end position="533"/>
    </location>
</feature>
<name>A0A388KH76_CHABU</name>
<dbReference type="InterPro" id="IPR035445">
    <property type="entry name" value="GYF-like_dom_sf"/>
</dbReference>
<organism evidence="3 4">
    <name type="scientific">Chara braunii</name>
    <name type="common">Braun's stonewort</name>
    <dbReference type="NCBI Taxonomy" id="69332"/>
    <lineage>
        <taxon>Eukaryota</taxon>
        <taxon>Viridiplantae</taxon>
        <taxon>Streptophyta</taxon>
        <taxon>Charophyceae</taxon>
        <taxon>Charales</taxon>
        <taxon>Characeae</taxon>
        <taxon>Chara</taxon>
    </lineage>
</organism>
<reference evidence="3 4" key="1">
    <citation type="journal article" date="2018" name="Cell">
        <title>The Chara Genome: Secondary Complexity and Implications for Plant Terrestrialization.</title>
        <authorList>
            <person name="Nishiyama T."/>
            <person name="Sakayama H."/>
            <person name="Vries J.D."/>
            <person name="Buschmann H."/>
            <person name="Saint-Marcoux D."/>
            <person name="Ullrich K.K."/>
            <person name="Haas F.B."/>
            <person name="Vanderstraeten L."/>
            <person name="Becker D."/>
            <person name="Lang D."/>
            <person name="Vosolsobe S."/>
            <person name="Rombauts S."/>
            <person name="Wilhelmsson P.K.I."/>
            <person name="Janitza P."/>
            <person name="Kern R."/>
            <person name="Heyl A."/>
            <person name="Rumpler F."/>
            <person name="Villalobos L.I.A.C."/>
            <person name="Clay J.M."/>
            <person name="Skokan R."/>
            <person name="Toyoda A."/>
            <person name="Suzuki Y."/>
            <person name="Kagoshima H."/>
            <person name="Schijlen E."/>
            <person name="Tajeshwar N."/>
            <person name="Catarino B."/>
            <person name="Hetherington A.J."/>
            <person name="Saltykova A."/>
            <person name="Bonnot C."/>
            <person name="Breuninger H."/>
            <person name="Symeonidi A."/>
            <person name="Radhakrishnan G.V."/>
            <person name="Van Nieuwerburgh F."/>
            <person name="Deforce D."/>
            <person name="Chang C."/>
            <person name="Karol K.G."/>
            <person name="Hedrich R."/>
            <person name="Ulvskov P."/>
            <person name="Glockner G."/>
            <person name="Delwiche C.F."/>
            <person name="Petrasek J."/>
            <person name="Van de Peer Y."/>
            <person name="Friml J."/>
            <person name="Beilby M."/>
            <person name="Dolan L."/>
            <person name="Kohara Y."/>
            <person name="Sugano S."/>
            <person name="Fujiyama A."/>
            <person name="Delaux P.-M."/>
            <person name="Quint M."/>
            <person name="TheiBen G."/>
            <person name="Hagemann M."/>
            <person name="Harholt J."/>
            <person name="Dunand C."/>
            <person name="Zachgo S."/>
            <person name="Langdale J."/>
            <person name="Maumus F."/>
            <person name="Straeten D.V.D."/>
            <person name="Gould S.B."/>
            <person name="Rensing S.A."/>
        </authorList>
    </citation>
    <scope>NUCLEOTIDE SEQUENCE [LARGE SCALE GENOMIC DNA]</scope>
    <source>
        <strain evidence="3 4">S276</strain>
    </source>
</reference>
<gene>
    <name evidence="3" type="ORF">CBR_g4118</name>
</gene>
<feature type="compositionally biased region" description="Basic and acidic residues" evidence="1">
    <location>
        <begin position="738"/>
        <end position="748"/>
    </location>
</feature>
<feature type="compositionally biased region" description="Low complexity" evidence="1">
    <location>
        <begin position="175"/>
        <end position="202"/>
    </location>
</feature>
<feature type="compositionally biased region" description="Low complexity" evidence="1">
    <location>
        <begin position="359"/>
        <end position="369"/>
    </location>
</feature>
<dbReference type="InterPro" id="IPR003169">
    <property type="entry name" value="GYF"/>
</dbReference>
<feature type="compositionally biased region" description="Basic and acidic residues" evidence="1">
    <location>
        <begin position="689"/>
        <end position="707"/>
    </location>
</feature>
<dbReference type="SMART" id="SM00444">
    <property type="entry name" value="GYF"/>
    <property type="match status" value="2"/>
</dbReference>
<dbReference type="Gramene" id="GBG69424">
    <property type="protein sequence ID" value="GBG69424"/>
    <property type="gene ID" value="CBR_g4118"/>
</dbReference>
<feature type="region of interest" description="Disordered" evidence="1">
    <location>
        <begin position="327"/>
        <end position="384"/>
    </location>
</feature>
<dbReference type="OrthoDB" id="515957at2759"/>
<evidence type="ECO:0000259" key="2">
    <source>
        <dbReference type="PROSITE" id="PS50829"/>
    </source>
</evidence>
<dbReference type="STRING" id="69332.A0A388KH76"/>